<dbReference type="GO" id="GO:0015190">
    <property type="term" value="F:L-leucine transmembrane transporter activity"/>
    <property type="evidence" value="ECO:0007669"/>
    <property type="project" value="TreeGrafter"/>
</dbReference>
<organism evidence="10 11">
    <name type="scientific">Photobacterium aquimaris</name>
    <dbReference type="NCBI Taxonomy" id="512643"/>
    <lineage>
        <taxon>Bacteria</taxon>
        <taxon>Pseudomonadati</taxon>
        <taxon>Pseudomonadota</taxon>
        <taxon>Gammaproteobacteria</taxon>
        <taxon>Vibrionales</taxon>
        <taxon>Vibrionaceae</taxon>
        <taxon>Photobacterium</taxon>
    </lineage>
</organism>
<protein>
    <recommendedName>
        <fullName evidence="9">Branched-chain amino acid transport system carrier protein</fullName>
    </recommendedName>
</protein>
<dbReference type="GO" id="GO:0015818">
    <property type="term" value="P:isoleucine transport"/>
    <property type="evidence" value="ECO:0007669"/>
    <property type="project" value="TreeGrafter"/>
</dbReference>
<reference evidence="11" key="1">
    <citation type="submission" date="2017-06" db="EMBL/GenBank/DDBJ databases">
        <authorList>
            <person name="Rodrigo-Torres L."/>
            <person name="Arahal R. D."/>
            <person name="Lucena T."/>
        </authorList>
    </citation>
    <scope>NUCLEOTIDE SEQUENCE [LARGE SCALE GENOMIC DNA]</scope>
    <source>
        <strain evidence="11">type strain: CECT 9192</strain>
    </source>
</reference>
<keyword evidence="6 9" id="KW-0029">Amino-acid transport</keyword>
<dbReference type="AlphaFoldDB" id="A0A1Y6KWF4"/>
<evidence type="ECO:0000256" key="2">
    <source>
        <dbReference type="ARBA" id="ARBA00008540"/>
    </source>
</evidence>
<dbReference type="GO" id="GO:0005304">
    <property type="term" value="F:L-valine transmembrane transporter activity"/>
    <property type="evidence" value="ECO:0007669"/>
    <property type="project" value="TreeGrafter"/>
</dbReference>
<dbReference type="GO" id="GO:0005886">
    <property type="term" value="C:plasma membrane"/>
    <property type="evidence" value="ECO:0007669"/>
    <property type="project" value="UniProtKB-SubCell"/>
</dbReference>
<keyword evidence="4" id="KW-1003">Cell membrane</keyword>
<keyword evidence="5 9" id="KW-0812">Transmembrane</keyword>
<dbReference type="Pfam" id="PF05525">
    <property type="entry name" value="Branch_AA_trans"/>
    <property type="match status" value="1"/>
</dbReference>
<evidence type="ECO:0000256" key="3">
    <source>
        <dbReference type="ARBA" id="ARBA00022448"/>
    </source>
</evidence>
<dbReference type="Proteomes" id="UP000196485">
    <property type="component" value="Unassembled WGS sequence"/>
</dbReference>
<dbReference type="InterPro" id="IPR004685">
    <property type="entry name" value="Brnchd-chn_aa_trnsp_Livcs"/>
</dbReference>
<feature type="transmembrane region" description="Helical" evidence="9">
    <location>
        <begin position="337"/>
        <end position="359"/>
    </location>
</feature>
<evidence type="ECO:0000313" key="10">
    <source>
        <dbReference type="EMBL" id="SMY16384.1"/>
    </source>
</evidence>
<keyword evidence="8 9" id="KW-0472">Membrane</keyword>
<dbReference type="GO" id="GO:0015820">
    <property type="term" value="P:L-leucine transport"/>
    <property type="evidence" value="ECO:0007669"/>
    <property type="project" value="TreeGrafter"/>
</dbReference>
<name>A0A1Y6KWF4_9GAMM</name>
<comment type="similarity">
    <text evidence="2 9">Belongs to the branched chain amino acid transporter family.</text>
</comment>
<evidence type="ECO:0000256" key="7">
    <source>
        <dbReference type="ARBA" id="ARBA00022989"/>
    </source>
</evidence>
<feature type="transmembrane region" description="Helical" evidence="9">
    <location>
        <begin position="409"/>
        <end position="427"/>
    </location>
</feature>
<comment type="function">
    <text evidence="9">Component of the transport system for branched-chain amino acids.</text>
</comment>
<feature type="transmembrane region" description="Helical" evidence="9">
    <location>
        <begin position="312"/>
        <end position="331"/>
    </location>
</feature>
<dbReference type="EMBL" id="FYAH01000002">
    <property type="protein sequence ID" value="SMY16384.1"/>
    <property type="molecule type" value="Genomic_DNA"/>
</dbReference>
<keyword evidence="11" id="KW-1185">Reference proteome</keyword>
<feature type="transmembrane region" description="Helical" evidence="9">
    <location>
        <begin position="80"/>
        <end position="99"/>
    </location>
</feature>
<sequence>MQVQHLKTQDLLAIGLMTFALFLGAGNLIFPPAMGLDAGTSLTSAMSGFLVTAVGLPAFTIIVLGRIGSTKNLTKALPKWLATTFWILLFTAIGPAFGMPRAVTVAYEMGLKPFFKADHLVAFSIVFSALTLLLAFKPGNLVNYIGKIMTPALILLLAGLGLAAFISPLGVPAAPYGDYQHSPVTSGLIQGYMTMDAIAAVGFGWVIIQAIKAKGIVSQKGIASVSFKVAMIYFILMGSCYIAMGYVGATSTTIATHGMNGSVILTRYVAGEFGIYGQWILAAIIIMACLTTTVGLTNACAEYYQQTFKASFGLTATIIVVLTGIIANFGLEDILKVSLPAILVLCPVAIALVFASLTASTIHVSTLTHTSVLVTAMAFGTVDAVSILGKMPADLNQFFNDTLPLYQAHASWLLPTLLILFVTTIMARLPMVARKFNVVDYRLDSAAKHQ</sequence>
<evidence type="ECO:0000256" key="1">
    <source>
        <dbReference type="ARBA" id="ARBA00004651"/>
    </source>
</evidence>
<evidence type="ECO:0000256" key="5">
    <source>
        <dbReference type="ARBA" id="ARBA00022692"/>
    </source>
</evidence>
<comment type="subcellular location">
    <subcellularLocation>
        <location evidence="9">Cell inner membrane</location>
        <topology evidence="9">Multi-pass membrane protein</topology>
    </subcellularLocation>
    <subcellularLocation>
        <location evidence="1">Cell membrane</location>
        <topology evidence="1">Multi-pass membrane protein</topology>
    </subcellularLocation>
</comment>
<feature type="transmembrane region" description="Helical" evidence="9">
    <location>
        <begin position="42"/>
        <end position="68"/>
    </location>
</feature>
<dbReference type="NCBIfam" id="TIGR00796">
    <property type="entry name" value="livcs"/>
    <property type="match status" value="1"/>
</dbReference>
<feature type="transmembrane region" description="Helical" evidence="9">
    <location>
        <begin position="148"/>
        <end position="169"/>
    </location>
</feature>
<gene>
    <name evidence="10" type="primary">brnQ_2</name>
    <name evidence="10" type="ORF">PAQU9191_01615</name>
</gene>
<keyword evidence="3 9" id="KW-0813">Transport</keyword>
<evidence type="ECO:0000256" key="8">
    <source>
        <dbReference type="ARBA" id="ARBA00023136"/>
    </source>
</evidence>
<feature type="transmembrane region" description="Helical" evidence="9">
    <location>
        <begin position="12"/>
        <end position="30"/>
    </location>
</feature>
<feature type="transmembrane region" description="Helical" evidence="9">
    <location>
        <begin position="275"/>
        <end position="300"/>
    </location>
</feature>
<evidence type="ECO:0000313" key="11">
    <source>
        <dbReference type="Proteomes" id="UP000196485"/>
    </source>
</evidence>
<keyword evidence="7 9" id="KW-1133">Transmembrane helix</keyword>
<dbReference type="PANTHER" id="PTHR30588:SF0">
    <property type="entry name" value="BRANCHED-CHAIN AMINO ACID PERMEASE BRNQ"/>
    <property type="match status" value="1"/>
</dbReference>
<proteinExistence type="inferred from homology"/>
<feature type="transmembrane region" description="Helical" evidence="9">
    <location>
        <begin position="119"/>
        <end position="136"/>
    </location>
</feature>
<feature type="transmembrane region" description="Helical" evidence="9">
    <location>
        <begin position="189"/>
        <end position="208"/>
    </location>
</feature>
<feature type="transmembrane region" description="Helical" evidence="9">
    <location>
        <begin position="229"/>
        <end position="255"/>
    </location>
</feature>
<feature type="transmembrane region" description="Helical" evidence="9">
    <location>
        <begin position="371"/>
        <end position="389"/>
    </location>
</feature>
<evidence type="ECO:0000256" key="9">
    <source>
        <dbReference type="RuleBase" id="RU362122"/>
    </source>
</evidence>
<evidence type="ECO:0000256" key="4">
    <source>
        <dbReference type="ARBA" id="ARBA00022475"/>
    </source>
</evidence>
<accession>A0A1Y6KWF4</accession>
<evidence type="ECO:0000256" key="6">
    <source>
        <dbReference type="ARBA" id="ARBA00022970"/>
    </source>
</evidence>
<dbReference type="GO" id="GO:0015188">
    <property type="term" value="F:L-isoleucine transmembrane transporter activity"/>
    <property type="evidence" value="ECO:0007669"/>
    <property type="project" value="TreeGrafter"/>
</dbReference>
<dbReference type="PANTHER" id="PTHR30588">
    <property type="entry name" value="BRANCHED-CHAIN AMINO ACID TRANSPORT SYSTEM 2 CARRIER PROTEIN"/>
    <property type="match status" value="1"/>
</dbReference>